<keyword evidence="2" id="KW-1185">Reference proteome</keyword>
<protein>
    <submittedName>
        <fullName evidence="1">Uncharacterized protein</fullName>
    </submittedName>
</protein>
<dbReference type="InParanoid" id="A0A0C2WTF6"/>
<accession>A0A0C2WTF6</accession>
<dbReference type="AlphaFoldDB" id="A0A0C2WTF6"/>
<dbReference type="STRING" id="946122.A0A0C2WTF6"/>
<dbReference type="Proteomes" id="UP000054549">
    <property type="component" value="Unassembled WGS sequence"/>
</dbReference>
<organism evidence="1 2">
    <name type="scientific">Amanita muscaria (strain Koide BX008)</name>
    <dbReference type="NCBI Taxonomy" id="946122"/>
    <lineage>
        <taxon>Eukaryota</taxon>
        <taxon>Fungi</taxon>
        <taxon>Dikarya</taxon>
        <taxon>Basidiomycota</taxon>
        <taxon>Agaricomycotina</taxon>
        <taxon>Agaricomycetes</taxon>
        <taxon>Agaricomycetidae</taxon>
        <taxon>Agaricales</taxon>
        <taxon>Pluteineae</taxon>
        <taxon>Amanitaceae</taxon>
        <taxon>Amanita</taxon>
    </lineage>
</organism>
<evidence type="ECO:0000313" key="1">
    <source>
        <dbReference type="EMBL" id="KIL59618.1"/>
    </source>
</evidence>
<proteinExistence type="predicted"/>
<dbReference type="HOGENOM" id="CLU_030811_0_0_1"/>
<name>A0A0C2WTF6_AMAMK</name>
<dbReference type="InterPro" id="IPR036047">
    <property type="entry name" value="F-box-like_dom_sf"/>
</dbReference>
<dbReference type="SUPFAM" id="SSF81383">
    <property type="entry name" value="F-box domain"/>
    <property type="match status" value="1"/>
</dbReference>
<gene>
    <name evidence="1" type="ORF">M378DRAFT_14734</name>
</gene>
<reference evidence="1 2" key="1">
    <citation type="submission" date="2014-04" db="EMBL/GenBank/DDBJ databases">
        <title>Evolutionary Origins and Diversification of the Mycorrhizal Mutualists.</title>
        <authorList>
            <consortium name="DOE Joint Genome Institute"/>
            <consortium name="Mycorrhizal Genomics Consortium"/>
            <person name="Kohler A."/>
            <person name="Kuo A."/>
            <person name="Nagy L.G."/>
            <person name="Floudas D."/>
            <person name="Copeland A."/>
            <person name="Barry K.W."/>
            <person name="Cichocki N."/>
            <person name="Veneault-Fourrey C."/>
            <person name="LaButti K."/>
            <person name="Lindquist E.A."/>
            <person name="Lipzen A."/>
            <person name="Lundell T."/>
            <person name="Morin E."/>
            <person name="Murat C."/>
            <person name="Riley R."/>
            <person name="Ohm R."/>
            <person name="Sun H."/>
            <person name="Tunlid A."/>
            <person name="Henrissat B."/>
            <person name="Grigoriev I.V."/>
            <person name="Hibbett D.S."/>
            <person name="Martin F."/>
        </authorList>
    </citation>
    <scope>NUCLEOTIDE SEQUENCE [LARGE SCALE GENOMIC DNA]</scope>
    <source>
        <strain evidence="1 2">Koide BX008</strain>
    </source>
</reference>
<evidence type="ECO:0000313" key="2">
    <source>
        <dbReference type="Proteomes" id="UP000054549"/>
    </source>
</evidence>
<sequence length="304" mass="35136">MSQTSNIISPCSRLNDDILREIFIHCIIIHTRSYTDPYCKAISICFAVASYYELSIRNPPQLSVSQVCSSWRDIALLTPQLWDNICIRDLTEDKLSIAREYLSRAKKLPVSITIEQWTPGQPRQDWRSQLTDFLSSYRIRTLILDVPEKLPQFQFHQILPDLPQQSVAQLESLFMNSHRDQEEAQIDFNDARYPKLAVVRIRGAYKISNFNSLSSSLRIFDHTRLPMTVIESWDLLSHCPSLEEAWLWITQVNSSRGPVSMPQIHLPHLRMLVLLPKSRREETPFSTFIEVLSLPALASGKTLR</sequence>
<dbReference type="EMBL" id="KN818313">
    <property type="protein sequence ID" value="KIL59618.1"/>
    <property type="molecule type" value="Genomic_DNA"/>
</dbReference>
<dbReference type="Gene3D" id="1.20.1280.50">
    <property type="match status" value="1"/>
</dbReference>
<dbReference type="OrthoDB" id="3365698at2759"/>